<evidence type="ECO:0000313" key="1">
    <source>
        <dbReference type="EMBL" id="KAK1865724.1"/>
    </source>
</evidence>
<dbReference type="EMBL" id="CM020619">
    <property type="protein sequence ID" value="KAK1865724.1"/>
    <property type="molecule type" value="Genomic_DNA"/>
</dbReference>
<organism evidence="1 2">
    <name type="scientific">Pyropia yezoensis</name>
    <name type="common">Susabi-nori</name>
    <name type="synonym">Porphyra yezoensis</name>
    <dbReference type="NCBI Taxonomy" id="2788"/>
    <lineage>
        <taxon>Eukaryota</taxon>
        <taxon>Rhodophyta</taxon>
        <taxon>Bangiophyceae</taxon>
        <taxon>Bangiales</taxon>
        <taxon>Bangiaceae</taxon>
        <taxon>Pyropia</taxon>
    </lineage>
</organism>
<sequence length="578" mass="59035">MGALGVPLPARVAARAAAPALWRRVSAMATRGAGGATIITTAATPTAAPAVAGAAGLSSLPSMWSLRARPPLTGAAASAAAAASTTAGAPPPPSDASAATGEPEGGTFLEGVDANFRAASAHLRSVDPALLENIRRCNSTTEFAFPLKRDDGSITTLTGYRAVHSHHMTPSKGGIRYAPSVSRSEVEALACLMTLKCAVVEVPYGGAKGGVAINRGDYSPAEVERITRRFTSELYRRNLIGPAVDVPAPDFGTTAGDMAHIKDTYMQLEGGSMFGAAAVTGKPVSQGGIRGREEATGLGVYFGVREFLSNKTVATAAGLPTPWSIPASTFAIQGLGNVGYWAAHFIAKNGGRITTVGERDGTVSDPAGVDVEALKLHLTNNGGSVVGFANGGSPSLSVVADPAAVLSADVDVLIPAALEGAITTANAKAVRAKVVAEAANGPVTAGADVVLAAAGVVVLPDLVMNAGGVTVSYFEVAKNLAGLRFGRLTQRAEEAAMANLLATLQSHGVTITDRDRRRLIIGADERAHVYSGLEDSMCAACGETVKVAAELGVSLRIAAYFTAIRRVAETFESRGLWP</sequence>
<dbReference type="Proteomes" id="UP000798662">
    <property type="component" value="Chromosome 2"/>
</dbReference>
<protein>
    <submittedName>
        <fullName evidence="1">Uncharacterized protein</fullName>
    </submittedName>
</protein>
<proteinExistence type="predicted"/>
<reference evidence="1" key="1">
    <citation type="submission" date="2019-11" db="EMBL/GenBank/DDBJ databases">
        <title>Nori genome reveals adaptations in red seaweeds to the harsh intertidal environment.</title>
        <authorList>
            <person name="Wang D."/>
            <person name="Mao Y."/>
        </authorList>
    </citation>
    <scope>NUCLEOTIDE SEQUENCE</scope>
    <source>
        <tissue evidence="1">Gametophyte</tissue>
    </source>
</reference>
<evidence type="ECO:0000313" key="2">
    <source>
        <dbReference type="Proteomes" id="UP000798662"/>
    </source>
</evidence>
<comment type="caution">
    <text evidence="1">The sequence shown here is derived from an EMBL/GenBank/DDBJ whole genome shotgun (WGS) entry which is preliminary data.</text>
</comment>
<gene>
    <name evidence="1" type="ORF">I4F81_008249</name>
</gene>
<accession>A0ACC3C6H4</accession>
<name>A0ACC3C6H4_PYRYE</name>
<keyword evidence="2" id="KW-1185">Reference proteome</keyword>